<dbReference type="AlphaFoldDB" id="A0A4D6HJX1"/>
<dbReference type="Proteomes" id="UP000296822">
    <property type="component" value="Chromosome"/>
</dbReference>
<proteinExistence type="predicted"/>
<sequence>MQLLLYDEPRETSMVELASLLDLSPTAVGGQLRRGSARLIEDVLLDDDRE</sequence>
<accession>A0A4D6HJX1</accession>
<dbReference type="EMBL" id="CP031305">
    <property type="protein sequence ID" value="QCC54080.1"/>
    <property type="molecule type" value="Genomic_DNA"/>
</dbReference>
<name>A0A4D6HJX1_9EURY</name>
<dbReference type="KEGG" id="nbg:DV706_05975"/>
<organism evidence="1 2">
    <name type="scientific">Natronorubrum bangense</name>
    <dbReference type="NCBI Taxonomy" id="61858"/>
    <lineage>
        <taxon>Archaea</taxon>
        <taxon>Methanobacteriati</taxon>
        <taxon>Methanobacteriota</taxon>
        <taxon>Stenosarchaea group</taxon>
        <taxon>Halobacteria</taxon>
        <taxon>Halobacteriales</taxon>
        <taxon>Natrialbaceae</taxon>
        <taxon>Natronorubrum</taxon>
    </lineage>
</organism>
<evidence type="ECO:0000313" key="2">
    <source>
        <dbReference type="Proteomes" id="UP000296822"/>
    </source>
</evidence>
<protein>
    <submittedName>
        <fullName evidence="1">Transcriptional regulator</fullName>
    </submittedName>
</protein>
<gene>
    <name evidence="1" type="ORF">DV706_05975</name>
</gene>
<reference evidence="1 2" key="1">
    <citation type="journal article" date="2019" name="Nat. Commun.">
        <title>A new type of DNA phosphorothioation-based antiviral system in archaea.</title>
        <authorList>
            <person name="Xiong L."/>
            <person name="Liu S."/>
            <person name="Chen S."/>
            <person name="Xiao Y."/>
            <person name="Zhu B."/>
            <person name="Gao Y."/>
            <person name="Zhang Y."/>
            <person name="Chen B."/>
            <person name="Luo J."/>
            <person name="Deng Z."/>
            <person name="Chen X."/>
            <person name="Wang L."/>
            <person name="Chen S."/>
        </authorList>
    </citation>
    <scope>NUCLEOTIDE SEQUENCE [LARGE SCALE GENOMIC DNA]</scope>
    <source>
        <strain evidence="1 2">JCM 10635</strain>
    </source>
</reference>
<evidence type="ECO:0000313" key="1">
    <source>
        <dbReference type="EMBL" id="QCC54080.1"/>
    </source>
</evidence>